<keyword evidence="3" id="KW-1185">Reference proteome</keyword>
<proteinExistence type="predicted"/>
<dbReference type="EMBL" id="QGDH01000231">
    <property type="protein sequence ID" value="RAR02096.1"/>
    <property type="molecule type" value="Genomic_DNA"/>
</dbReference>
<gene>
    <name evidence="2" type="ORF">DDE83_008690</name>
</gene>
<evidence type="ECO:0000256" key="1">
    <source>
        <dbReference type="SAM" id="MobiDB-lite"/>
    </source>
</evidence>
<reference evidence="3" key="1">
    <citation type="submission" date="2018-05" db="EMBL/GenBank/DDBJ databases">
        <title>Draft genome sequence of Stemphylium lycopersici strain CIDEFI 213.</title>
        <authorList>
            <person name="Medina R."/>
            <person name="Franco M.E.E."/>
            <person name="Lucentini C.G."/>
            <person name="Saparrat M.C.N."/>
            <person name="Balatti P.A."/>
        </authorList>
    </citation>
    <scope>NUCLEOTIDE SEQUENCE [LARGE SCALE GENOMIC DNA]</scope>
    <source>
        <strain evidence="3">CIDEFI 213</strain>
    </source>
</reference>
<evidence type="ECO:0000313" key="2">
    <source>
        <dbReference type="EMBL" id="RAR02096.1"/>
    </source>
</evidence>
<evidence type="ECO:0000313" key="3">
    <source>
        <dbReference type="Proteomes" id="UP000249619"/>
    </source>
</evidence>
<organism evidence="2 3">
    <name type="scientific">Stemphylium lycopersici</name>
    <name type="common">Tomato gray leaf spot disease fungus</name>
    <name type="synonym">Thyrospora lycopersici</name>
    <dbReference type="NCBI Taxonomy" id="183478"/>
    <lineage>
        <taxon>Eukaryota</taxon>
        <taxon>Fungi</taxon>
        <taxon>Dikarya</taxon>
        <taxon>Ascomycota</taxon>
        <taxon>Pezizomycotina</taxon>
        <taxon>Dothideomycetes</taxon>
        <taxon>Pleosporomycetidae</taxon>
        <taxon>Pleosporales</taxon>
        <taxon>Pleosporineae</taxon>
        <taxon>Pleosporaceae</taxon>
        <taxon>Stemphylium</taxon>
    </lineage>
</organism>
<comment type="caution">
    <text evidence="2">The sequence shown here is derived from an EMBL/GenBank/DDBJ whole genome shotgun (WGS) entry which is preliminary data.</text>
</comment>
<dbReference type="AlphaFoldDB" id="A0A364MT18"/>
<dbReference type="STRING" id="183478.A0A364MT18"/>
<dbReference type="Proteomes" id="UP000249619">
    <property type="component" value="Unassembled WGS sequence"/>
</dbReference>
<feature type="compositionally biased region" description="Acidic residues" evidence="1">
    <location>
        <begin position="228"/>
        <end position="249"/>
    </location>
</feature>
<accession>A0A364MT18</accession>
<name>A0A364MT18_STELY</name>
<feature type="region of interest" description="Disordered" evidence="1">
    <location>
        <begin position="223"/>
        <end position="249"/>
    </location>
</feature>
<dbReference type="OrthoDB" id="4424523at2759"/>
<sequence length="313" mass="36013">MPEPLTDADRARVQARKDALLNAMAVILEFDENKVRAAREAVDKAHPISKDVWEAYGAELELEMAEPLKVLPTSWILKPDAPWGLVVYRVSYSDDAAWDRMLSELRENIESSLALRRQAQPDVCSRHDLVVMDDASKFDGAGPDEIREHFESWAVDELQRNWDADRKPVATKDEIISGMSAGERNCYLSYAGTRYNFCWMVDDICLESLEKMTLPVVKLVEGGWAPENEQDEEAEEDEDDEKLDWEGGETNNEFEDVGWMYVNVCKYINVQNQLLEDNYWPEFYVRPPLMHFESDFDQAPGFWRRSAASAQVE</sequence>
<protein>
    <submittedName>
        <fullName evidence="2">Uncharacterized protein</fullName>
    </submittedName>
</protein>